<keyword evidence="1" id="KW-0479">Metal-binding</keyword>
<evidence type="ECO:0000256" key="1">
    <source>
        <dbReference type="ARBA" id="ARBA00022723"/>
    </source>
</evidence>
<dbReference type="InterPro" id="IPR013103">
    <property type="entry name" value="RVT_2"/>
</dbReference>
<dbReference type="Pfam" id="PF07727">
    <property type="entry name" value="RVT_2"/>
    <property type="match status" value="1"/>
</dbReference>
<evidence type="ECO:0000313" key="5">
    <source>
        <dbReference type="EMBL" id="KAK9140896.1"/>
    </source>
</evidence>
<keyword evidence="2" id="KW-0378">Hydrolase</keyword>
<feature type="domain" description="Reverse transcriptase Ty1/copia-type" evidence="3">
    <location>
        <begin position="187"/>
        <end position="398"/>
    </location>
</feature>
<organism evidence="5 6">
    <name type="scientific">Stephania cephalantha</name>
    <dbReference type="NCBI Taxonomy" id="152367"/>
    <lineage>
        <taxon>Eukaryota</taxon>
        <taxon>Viridiplantae</taxon>
        <taxon>Streptophyta</taxon>
        <taxon>Embryophyta</taxon>
        <taxon>Tracheophyta</taxon>
        <taxon>Spermatophyta</taxon>
        <taxon>Magnoliopsida</taxon>
        <taxon>Ranunculales</taxon>
        <taxon>Menispermaceae</taxon>
        <taxon>Menispermoideae</taxon>
        <taxon>Cissampelideae</taxon>
        <taxon>Stephania</taxon>
    </lineage>
</organism>
<dbReference type="EMBL" id="JBBNAG010000004">
    <property type="protein sequence ID" value="KAK9140896.1"/>
    <property type="molecule type" value="Genomic_DNA"/>
</dbReference>
<dbReference type="Proteomes" id="UP001419268">
    <property type="component" value="Unassembled WGS sequence"/>
</dbReference>
<dbReference type="GO" id="GO:0016787">
    <property type="term" value="F:hydrolase activity"/>
    <property type="evidence" value="ECO:0007669"/>
    <property type="project" value="UniProtKB-KW"/>
</dbReference>
<evidence type="ECO:0000313" key="6">
    <source>
        <dbReference type="Proteomes" id="UP001419268"/>
    </source>
</evidence>
<name>A0AAP0JVN6_9MAGN</name>
<dbReference type="PANTHER" id="PTHR42648">
    <property type="entry name" value="TRANSPOSASE, PUTATIVE-RELATED"/>
    <property type="match status" value="1"/>
</dbReference>
<dbReference type="AlphaFoldDB" id="A0AAP0JVN6"/>
<dbReference type="Pfam" id="PF25597">
    <property type="entry name" value="SH3_retrovirus"/>
    <property type="match status" value="1"/>
</dbReference>
<feature type="domain" description="Retroviral polymerase SH3-like" evidence="4">
    <location>
        <begin position="59"/>
        <end position="122"/>
    </location>
</feature>
<dbReference type="GO" id="GO:0046872">
    <property type="term" value="F:metal ion binding"/>
    <property type="evidence" value="ECO:0007669"/>
    <property type="project" value="UniProtKB-KW"/>
</dbReference>
<accession>A0AAP0JVN6</accession>
<evidence type="ECO:0008006" key="7">
    <source>
        <dbReference type="Google" id="ProtNLM"/>
    </source>
</evidence>
<dbReference type="SUPFAM" id="SSF56672">
    <property type="entry name" value="DNA/RNA polymerases"/>
    <property type="match status" value="1"/>
</dbReference>
<dbReference type="InterPro" id="IPR036397">
    <property type="entry name" value="RNaseH_sf"/>
</dbReference>
<dbReference type="InterPro" id="IPR057670">
    <property type="entry name" value="SH3_retrovirus"/>
</dbReference>
<proteinExistence type="predicted"/>
<evidence type="ECO:0000259" key="3">
    <source>
        <dbReference type="Pfam" id="PF07727"/>
    </source>
</evidence>
<dbReference type="InterPro" id="IPR012337">
    <property type="entry name" value="RNaseH-like_sf"/>
</dbReference>
<dbReference type="InterPro" id="IPR043502">
    <property type="entry name" value="DNA/RNA_pol_sf"/>
</dbReference>
<dbReference type="GO" id="GO:0003676">
    <property type="term" value="F:nucleic acid binding"/>
    <property type="evidence" value="ECO:0007669"/>
    <property type="project" value="InterPro"/>
</dbReference>
<dbReference type="PANTHER" id="PTHR42648:SF18">
    <property type="entry name" value="RETROTRANSPOSON, UNCLASSIFIED-LIKE PROTEIN"/>
    <property type="match status" value="1"/>
</dbReference>
<comment type="caution">
    <text evidence="5">The sequence shown here is derived from an EMBL/GenBank/DDBJ whole genome shotgun (WGS) entry which is preliminary data.</text>
</comment>
<evidence type="ECO:0000259" key="4">
    <source>
        <dbReference type="Pfam" id="PF25597"/>
    </source>
</evidence>
<dbReference type="SUPFAM" id="SSF53098">
    <property type="entry name" value="Ribonuclease H-like"/>
    <property type="match status" value="1"/>
</dbReference>
<sequence length="413" mass="47432">MARCMMHDKDLPKEHWAEATNTAVFLLNRLPTKVVNGKTPFEAWYGFKPNLKNLKIFGCLCFTHVPQIKRDKLDNKVVPGIFIGYNNTSKAYRVFQPQSRKILISRDVVFMEAEKWDWNSRNEKTTIHVRPSEDDVDDQPIRGTRSLADIYARCNVAVMEPAGVQEAMQDIKWISAMKEELSMIEKNHTWKLVPRPSNRKVIGVKWVFKTKLNADGSVNKHKARLVVKGYAQVFGVDFSETFAPVARLDTIRLLLAMAAQSGWKVFQLDVKSAFLNGLLKEEIFVEQPDGFVVQDQEDKVYLLKKALYGLKQAPRAWYSRIDDHLIGLGFQKSLSEATLYVRKEGTNITIVSIYVDDLLITGNNQLLIDEFKSNMLKEFEMTDLGLMTYFLGLEVSAEGMKFLSSKRNMQRRF</sequence>
<dbReference type="Gene3D" id="3.30.420.10">
    <property type="entry name" value="Ribonuclease H-like superfamily/Ribonuclease H"/>
    <property type="match status" value="1"/>
</dbReference>
<protein>
    <recommendedName>
        <fullName evidence="7">Retrovirus-related Pol polyprotein from transposon TNT 1-94</fullName>
    </recommendedName>
</protein>
<keyword evidence="6" id="KW-1185">Reference proteome</keyword>
<reference evidence="5 6" key="1">
    <citation type="submission" date="2024-01" db="EMBL/GenBank/DDBJ databases">
        <title>Genome assemblies of Stephania.</title>
        <authorList>
            <person name="Yang L."/>
        </authorList>
    </citation>
    <scope>NUCLEOTIDE SEQUENCE [LARGE SCALE GENOMIC DNA]</scope>
    <source>
        <strain evidence="5">JXDWG</strain>
        <tissue evidence="5">Leaf</tissue>
    </source>
</reference>
<dbReference type="InterPro" id="IPR039537">
    <property type="entry name" value="Retrotran_Ty1/copia-like"/>
</dbReference>
<gene>
    <name evidence="5" type="ORF">Scep_010577</name>
</gene>
<evidence type="ECO:0000256" key="2">
    <source>
        <dbReference type="ARBA" id="ARBA00022801"/>
    </source>
</evidence>